<reference evidence="2 3" key="1">
    <citation type="submission" date="2017-03" db="EMBL/GenBank/DDBJ databases">
        <title>Isolation of Levoglucosan Utilizing Bacteria.</title>
        <authorList>
            <person name="Arya A.S."/>
        </authorList>
    </citation>
    <scope>NUCLEOTIDE SEQUENCE [LARGE SCALE GENOMIC DNA]</scope>
    <source>
        <strain evidence="2 3">MEC069</strain>
    </source>
</reference>
<dbReference type="SUPFAM" id="SSF53383">
    <property type="entry name" value="PLP-dependent transferases"/>
    <property type="match status" value="1"/>
</dbReference>
<dbReference type="Gene3D" id="3.40.640.10">
    <property type="entry name" value="Type I PLP-dependent aspartate aminotransferase-like (Major domain)"/>
    <property type="match status" value="1"/>
</dbReference>
<gene>
    <name evidence="2" type="ORF">B5M42_07235</name>
</gene>
<dbReference type="GO" id="GO:0000271">
    <property type="term" value="P:polysaccharide biosynthetic process"/>
    <property type="evidence" value="ECO:0007669"/>
    <property type="project" value="TreeGrafter"/>
</dbReference>
<dbReference type="InterPro" id="IPR015421">
    <property type="entry name" value="PyrdxlP-dep_Trfase_major"/>
</dbReference>
<evidence type="ECO:0000313" key="2">
    <source>
        <dbReference type="EMBL" id="TFE89250.1"/>
    </source>
</evidence>
<dbReference type="RefSeq" id="WP_134751250.1">
    <property type="nucleotide sequence ID" value="NZ_MYFO02000005.1"/>
</dbReference>
<evidence type="ECO:0008006" key="4">
    <source>
        <dbReference type="Google" id="ProtNLM"/>
    </source>
</evidence>
<dbReference type="GO" id="GO:0008483">
    <property type="term" value="F:transaminase activity"/>
    <property type="evidence" value="ECO:0007669"/>
    <property type="project" value="TreeGrafter"/>
</dbReference>
<comment type="similarity">
    <text evidence="1">Belongs to the DegT/DnrJ/EryC1 family.</text>
</comment>
<dbReference type="InterPro" id="IPR000653">
    <property type="entry name" value="DegT/StrS_aminotransferase"/>
</dbReference>
<comment type="caution">
    <text evidence="2">The sequence shown here is derived from an EMBL/GenBank/DDBJ whole genome shotgun (WGS) entry which is preliminary data.</text>
</comment>
<dbReference type="AlphaFoldDB" id="A0A4Y8Q562"/>
<dbReference type="OrthoDB" id="9810913at2"/>
<dbReference type="GO" id="GO:0030170">
    <property type="term" value="F:pyridoxal phosphate binding"/>
    <property type="evidence" value="ECO:0007669"/>
    <property type="project" value="TreeGrafter"/>
</dbReference>
<keyword evidence="3" id="KW-1185">Reference proteome</keyword>
<name>A0A4Y8Q562_9BACL</name>
<protein>
    <recommendedName>
        <fullName evidence="4">Glutamine--scyllo-inositol aminotransferase</fullName>
    </recommendedName>
</protein>
<dbReference type="CDD" id="cd00616">
    <property type="entry name" value="AHBA_syn"/>
    <property type="match status" value="1"/>
</dbReference>
<accession>A0A4Y8Q562</accession>
<dbReference type="Proteomes" id="UP000298246">
    <property type="component" value="Unassembled WGS sequence"/>
</dbReference>
<dbReference type="Gene3D" id="3.90.1150.10">
    <property type="entry name" value="Aspartate Aminotransferase, domain 1"/>
    <property type="match status" value="1"/>
</dbReference>
<dbReference type="PANTHER" id="PTHR30244">
    <property type="entry name" value="TRANSAMINASE"/>
    <property type="match status" value="1"/>
</dbReference>
<dbReference type="Pfam" id="PF01041">
    <property type="entry name" value="DegT_DnrJ_EryC1"/>
    <property type="match status" value="1"/>
</dbReference>
<organism evidence="2 3">
    <name type="scientific">Paenibacillus athensensis</name>
    <dbReference type="NCBI Taxonomy" id="1967502"/>
    <lineage>
        <taxon>Bacteria</taxon>
        <taxon>Bacillati</taxon>
        <taxon>Bacillota</taxon>
        <taxon>Bacilli</taxon>
        <taxon>Bacillales</taxon>
        <taxon>Paenibacillaceae</taxon>
        <taxon>Paenibacillus</taxon>
    </lineage>
</organism>
<evidence type="ECO:0000313" key="3">
    <source>
        <dbReference type="Proteomes" id="UP000298246"/>
    </source>
</evidence>
<dbReference type="PANTHER" id="PTHR30244:SF34">
    <property type="entry name" value="DTDP-4-AMINO-4,6-DIDEOXYGALACTOSE TRANSAMINASE"/>
    <property type="match status" value="1"/>
</dbReference>
<dbReference type="InterPro" id="IPR015422">
    <property type="entry name" value="PyrdxlP-dep_Trfase_small"/>
</dbReference>
<evidence type="ECO:0000256" key="1">
    <source>
        <dbReference type="RuleBase" id="RU004508"/>
    </source>
</evidence>
<dbReference type="InterPro" id="IPR015424">
    <property type="entry name" value="PyrdxlP-dep_Trfase"/>
</dbReference>
<dbReference type="EMBL" id="MYFO01000007">
    <property type="protein sequence ID" value="TFE89250.1"/>
    <property type="molecule type" value="Genomic_DNA"/>
</dbReference>
<keyword evidence="1" id="KW-0663">Pyridoxal phosphate</keyword>
<proteinExistence type="inferred from homology"/>
<sequence length="414" mass="45542">MKTIRTWPRWPEADQGTLAKLQEVLDSGRWAISGPFMGQATMEQRFARAFADYNGAAHCVTLDHGTSALIAALEALDIGYGDEVIVPGFTWVAPAIAVLSVNAIPVIADIEPDTFCISPDSIRQKLSARTKAIIPVHMYGCMADMDAIMAIAGEYGLSVVEDTAHSHGSVYKGRYAGTLGHIGVFSMQQGKVLTCGEGGAALTDDATLKERIEQSAWNARTLLDPQATPVGAMQLVTGRSRFATNRCISEFQAAILLDQLGKLDAQNLKRERNARWLDEQLGSIPGVLTMRRREGVERQTYYGYVVRIDADRFGKSAGEAIAQLKVLLQMEDFMLHPPYIPLHRNPLYAPHPRVHELEPFYREALQTGELELPHCDEAHACGIVFHHSMLLAEQEDLADIVQAFRGLSASKSSR</sequence>